<organism evidence="2 3">
    <name type="scientific">Streptantibioticus parmotrematis</name>
    <dbReference type="NCBI Taxonomy" id="2873249"/>
    <lineage>
        <taxon>Bacteria</taxon>
        <taxon>Bacillati</taxon>
        <taxon>Actinomycetota</taxon>
        <taxon>Actinomycetes</taxon>
        <taxon>Kitasatosporales</taxon>
        <taxon>Streptomycetaceae</taxon>
        <taxon>Streptantibioticus</taxon>
    </lineage>
</organism>
<comment type="caution">
    <text evidence="2">The sequence shown here is derived from an EMBL/GenBank/DDBJ whole genome shotgun (WGS) entry which is preliminary data.</text>
</comment>
<evidence type="ECO:0000256" key="1">
    <source>
        <dbReference type="SAM" id="SignalP"/>
    </source>
</evidence>
<sequence>MSKKLTGLAAVAAAVLGSVAFAGTAHASGSECGGNSTVAGAEFILCTYVNNSGGDGLYINYANAYIDTSNDWTFPSGDNCLVQPALTLWKSPSGFSTVSSPNQSCNTFKNAGASHTFSLHQEQPPNEVEVCATLFFPQYNQRVGYTDDCVGVHK</sequence>
<feature type="signal peptide" evidence="1">
    <location>
        <begin position="1"/>
        <end position="27"/>
    </location>
</feature>
<gene>
    <name evidence="2" type="ORF">K7472_02255</name>
</gene>
<name>A0ABS7QL52_9ACTN</name>
<keyword evidence="1" id="KW-0732">Signal</keyword>
<feature type="chain" id="PRO_5045993958" description="Secreted protein" evidence="1">
    <location>
        <begin position="28"/>
        <end position="154"/>
    </location>
</feature>
<evidence type="ECO:0008006" key="4">
    <source>
        <dbReference type="Google" id="ProtNLM"/>
    </source>
</evidence>
<evidence type="ECO:0000313" key="3">
    <source>
        <dbReference type="Proteomes" id="UP001198565"/>
    </source>
</evidence>
<evidence type="ECO:0000313" key="2">
    <source>
        <dbReference type="EMBL" id="MBY8883668.1"/>
    </source>
</evidence>
<proteinExistence type="predicted"/>
<reference evidence="2 3" key="1">
    <citation type="submission" date="2021-08" db="EMBL/GenBank/DDBJ databases">
        <title>Streptomyces sp. PTM05 isolated from lichen.</title>
        <authorList>
            <person name="Somphong A."/>
            <person name="Phongsopitanun W."/>
            <person name="Tanasupawat S."/>
        </authorList>
    </citation>
    <scope>NUCLEOTIDE SEQUENCE [LARGE SCALE GENOMIC DNA]</scope>
    <source>
        <strain evidence="2 3">Ptm05</strain>
    </source>
</reference>
<protein>
    <recommendedName>
        <fullName evidence="4">Secreted protein</fullName>
    </recommendedName>
</protein>
<dbReference type="RefSeq" id="WP_222973368.1">
    <property type="nucleotide sequence ID" value="NZ_JAINVZ010000001.1"/>
</dbReference>
<dbReference type="EMBL" id="JAINVZ010000001">
    <property type="protein sequence ID" value="MBY8883668.1"/>
    <property type="molecule type" value="Genomic_DNA"/>
</dbReference>
<keyword evidence="3" id="KW-1185">Reference proteome</keyword>
<accession>A0ABS7QL52</accession>
<dbReference type="Proteomes" id="UP001198565">
    <property type="component" value="Unassembled WGS sequence"/>
</dbReference>